<dbReference type="Pfam" id="PF14054">
    <property type="entry name" value="DUF4249"/>
    <property type="match status" value="1"/>
</dbReference>
<accession>A0ABY7PMF0</accession>
<name>A0ABY7PMF0_9BACT</name>
<reference evidence="1 2" key="1">
    <citation type="journal article" date="2011" name="Int. J. Syst. Evol. Microbiol.">
        <title>Hymenobacter yonginensis sp. nov., isolated from a mesotrophic artificial lake.</title>
        <authorList>
            <person name="Joung Y."/>
            <person name="Cho S.H."/>
            <person name="Kim H."/>
            <person name="Kim S.B."/>
            <person name="Joh K."/>
        </authorList>
    </citation>
    <scope>NUCLEOTIDE SEQUENCE [LARGE SCALE GENOMIC DNA]</scope>
    <source>
        <strain evidence="1 2">KCTC 22745</strain>
    </source>
</reference>
<keyword evidence="2" id="KW-1185">Reference proteome</keyword>
<evidence type="ECO:0000313" key="2">
    <source>
        <dbReference type="Proteomes" id="UP001211872"/>
    </source>
</evidence>
<dbReference type="EMBL" id="CP115396">
    <property type="protein sequence ID" value="WBO84381.1"/>
    <property type="molecule type" value="Genomic_DNA"/>
</dbReference>
<dbReference type="RefSeq" id="WP_270126903.1">
    <property type="nucleotide sequence ID" value="NZ_CP115396.1"/>
</dbReference>
<dbReference type="InterPro" id="IPR025345">
    <property type="entry name" value="DUF4249"/>
</dbReference>
<gene>
    <name evidence="1" type="ORF">O9Z63_18685</name>
</gene>
<evidence type="ECO:0000313" key="1">
    <source>
        <dbReference type="EMBL" id="WBO84381.1"/>
    </source>
</evidence>
<proteinExistence type="predicted"/>
<dbReference type="Proteomes" id="UP001211872">
    <property type="component" value="Chromosome"/>
</dbReference>
<organism evidence="1 2">
    <name type="scientific">Hymenobacter yonginensis</name>
    <dbReference type="NCBI Taxonomy" id="748197"/>
    <lineage>
        <taxon>Bacteria</taxon>
        <taxon>Pseudomonadati</taxon>
        <taxon>Bacteroidota</taxon>
        <taxon>Cytophagia</taxon>
        <taxon>Cytophagales</taxon>
        <taxon>Hymenobacteraceae</taxon>
        <taxon>Hymenobacter</taxon>
    </lineage>
</organism>
<dbReference type="PROSITE" id="PS51257">
    <property type="entry name" value="PROKAR_LIPOPROTEIN"/>
    <property type="match status" value="1"/>
</dbReference>
<sequence length="382" mass="42534">MRAILPLLARLSLLWSLLLGSCIEPYLPEDIGSTRSFLVVDGFINLSGPTTIRLSRTYDVKAGGQPPAELRAALYIEAENGQRYPLAEGADGVYTAAPLPLVAGNLYRLHITTAAGLMYASEFVQAKATPPIDSVTWRPSADGLTVYVNAHDDTRATQYYRWEFQETWEIKPLLVPTVAYINRSMRPIVTPYPELCWASQLSTPIRLSKTTALTQDVVADYPLISISTTSQRLLRKYSILVKQYAQTPQEYQYWEQLQKNTENIGTLFDPLPSQLTGNVKCLNDGQELALGYVGAHGISEQRLFIDRDQLPRAWRPLTGYEDCIPPDTVELPAIHNVFGGNKVVPVRAVYTTGGALRGYTSATKDCVDCRLRGTSVRPSFWQ</sequence>
<protein>
    <submittedName>
        <fullName evidence="1">DUF4249 domain-containing protein</fullName>
    </submittedName>
</protein>